<evidence type="ECO:0008006" key="5">
    <source>
        <dbReference type="Google" id="ProtNLM"/>
    </source>
</evidence>
<organism evidence="3 4">
    <name type="scientific">Methanospirillum purgamenti</name>
    <dbReference type="NCBI Taxonomy" id="2834276"/>
    <lineage>
        <taxon>Archaea</taxon>
        <taxon>Methanobacteriati</taxon>
        <taxon>Methanobacteriota</taxon>
        <taxon>Stenosarchaea group</taxon>
        <taxon>Methanomicrobia</taxon>
        <taxon>Methanomicrobiales</taxon>
        <taxon>Methanospirillaceae</taxon>
        <taxon>Methanospirillum</taxon>
    </lineage>
</organism>
<feature type="region of interest" description="Disordered" evidence="1">
    <location>
        <begin position="142"/>
        <end position="276"/>
    </location>
</feature>
<accession>A0A8E7AZP4</accession>
<evidence type="ECO:0000313" key="3">
    <source>
        <dbReference type="EMBL" id="QVV87768.1"/>
    </source>
</evidence>
<dbReference type="KEGG" id="mrtj:KHC33_10425"/>
<evidence type="ECO:0000313" key="4">
    <source>
        <dbReference type="Proteomes" id="UP000680656"/>
    </source>
</evidence>
<keyword evidence="4" id="KW-1185">Reference proteome</keyword>
<dbReference type="GeneID" id="65097603"/>
<gene>
    <name evidence="3" type="ORF">KHC33_10425</name>
</gene>
<dbReference type="Proteomes" id="UP000680656">
    <property type="component" value="Chromosome"/>
</dbReference>
<dbReference type="EMBL" id="CP075546">
    <property type="protein sequence ID" value="QVV87768.1"/>
    <property type="molecule type" value="Genomic_DNA"/>
</dbReference>
<dbReference type="RefSeq" id="WP_214418588.1">
    <property type="nucleotide sequence ID" value="NZ_CP075546.1"/>
</dbReference>
<keyword evidence="2" id="KW-0812">Transmembrane</keyword>
<sequence>MKMKVILFLLTGCLFISGMQVFADDITMSSEQSDYYYLVGTDAQVPFTIDSSFTNTLIGTLQYSLTRKQDDGGFSISQTNTQSQSFPIAPGRSDHALTLTSESETNYDLSLLLIYEDKGKDFAVVLPPISVHFVSEQKDVKQVKETLRSTTSEATKTPSSLSGQDPFSQMEQEMEQMRQEQQQLMQNLLSQSGSGYSTRQSSPQNSQQALQNNQMSFSSSALKQQMMQESQQTEENKRKLADSLEKDPIVQKQASDLRNAGYNQTSEKIVPTGPDRGEVSVQFENEDGEKIAVTGKAENSKISSLTAEKSGEIPVPPELASNSTWNERKEQAHNNSMVPSSGSVTRTPNETMVSQEYVHPDGRNATLTAWIVNNTVQKIELKQDEAFPLFWFIGIFLVIILVVLCAGVAWWYYSTRPEEVQSAPQEMVPERDYSEVVQEMINKAEKTYAGGDKKEGYIILGQAVRMFISHTHGHGEAITNDEIISGVVRYIPPIQQSILDLLNSCSQVEYAKGEPDDENFGRFVQEVRQMAGLS</sequence>
<feature type="compositionally biased region" description="Low complexity" evidence="1">
    <location>
        <begin position="179"/>
        <end position="192"/>
    </location>
</feature>
<reference evidence="3 4" key="1">
    <citation type="submission" date="2021-05" db="EMBL/GenBank/DDBJ databases">
        <title>A novel Methanospirillum isolate from a pyrite-forming mixed culture.</title>
        <authorList>
            <person name="Bunk B."/>
            <person name="Sproer C."/>
            <person name="Spring S."/>
            <person name="Pester M."/>
        </authorList>
    </citation>
    <scope>NUCLEOTIDE SEQUENCE [LARGE SCALE GENOMIC DNA]</scope>
    <source>
        <strain evidence="3 4">J.3.6.1-F.2.7.3</strain>
    </source>
</reference>
<protein>
    <recommendedName>
        <fullName evidence="5">DUF4129 domain-containing protein</fullName>
    </recommendedName>
</protein>
<keyword evidence="2" id="KW-1133">Transmembrane helix</keyword>
<feature type="compositionally biased region" description="Low complexity" evidence="1">
    <location>
        <begin position="224"/>
        <end position="233"/>
    </location>
</feature>
<feature type="compositionally biased region" description="Polar residues" evidence="1">
    <location>
        <begin position="148"/>
        <end position="167"/>
    </location>
</feature>
<feature type="compositionally biased region" description="Basic and acidic residues" evidence="1">
    <location>
        <begin position="234"/>
        <end position="249"/>
    </location>
</feature>
<name>A0A8E7AZP4_9EURY</name>
<dbReference type="AlphaFoldDB" id="A0A8E7AZP4"/>
<evidence type="ECO:0000256" key="1">
    <source>
        <dbReference type="SAM" id="MobiDB-lite"/>
    </source>
</evidence>
<feature type="transmembrane region" description="Helical" evidence="2">
    <location>
        <begin position="389"/>
        <end position="413"/>
    </location>
</feature>
<proteinExistence type="predicted"/>
<evidence type="ECO:0000256" key="2">
    <source>
        <dbReference type="SAM" id="Phobius"/>
    </source>
</evidence>
<feature type="compositionally biased region" description="Polar residues" evidence="1">
    <location>
        <begin position="193"/>
        <end position="223"/>
    </location>
</feature>
<feature type="compositionally biased region" description="Polar residues" evidence="1">
    <location>
        <begin position="252"/>
        <end position="267"/>
    </location>
</feature>
<keyword evidence="2" id="KW-0472">Membrane</keyword>